<proteinExistence type="predicted"/>
<protein>
    <submittedName>
        <fullName evidence="1">Uncharacterized protein</fullName>
    </submittedName>
</protein>
<sequence>METLVLGFPLTRFHHLYSLHSVVSCSVNFSPSTRVLQPVFTPLFNPSSRISSIRLACPFIFSLPSPISCSLFLFRLRSSSFSENPLSTSLITVSVFHCPKIERFVEGLAERSCLQNVSILRF</sequence>
<evidence type="ECO:0000313" key="1">
    <source>
        <dbReference type="EnsemblPlants" id="MELO3C035558.2.1"/>
    </source>
</evidence>
<organism evidence="1">
    <name type="scientific">Cucumis melo</name>
    <name type="common">Muskmelon</name>
    <dbReference type="NCBI Taxonomy" id="3656"/>
    <lineage>
        <taxon>Eukaryota</taxon>
        <taxon>Viridiplantae</taxon>
        <taxon>Streptophyta</taxon>
        <taxon>Embryophyta</taxon>
        <taxon>Tracheophyta</taxon>
        <taxon>Spermatophyta</taxon>
        <taxon>Magnoliopsida</taxon>
        <taxon>eudicotyledons</taxon>
        <taxon>Gunneridae</taxon>
        <taxon>Pentapetalae</taxon>
        <taxon>rosids</taxon>
        <taxon>fabids</taxon>
        <taxon>Cucurbitales</taxon>
        <taxon>Cucurbitaceae</taxon>
        <taxon>Benincaseae</taxon>
        <taxon>Cucumis</taxon>
    </lineage>
</organism>
<dbReference type="EnsemblPlants" id="MELO3C035558.2.1">
    <property type="protein sequence ID" value="MELO3C035558.2.1"/>
    <property type="gene ID" value="MELO3C035558.2"/>
</dbReference>
<accession>A0A9I9ELV4</accession>
<reference evidence="1" key="1">
    <citation type="submission" date="2023-03" db="UniProtKB">
        <authorList>
            <consortium name="EnsemblPlants"/>
        </authorList>
    </citation>
    <scope>IDENTIFICATION</scope>
</reference>
<dbReference type="AlphaFoldDB" id="A0A9I9ELV4"/>
<dbReference type="Gramene" id="MELO3C035558.2.1">
    <property type="protein sequence ID" value="MELO3C035558.2.1"/>
    <property type="gene ID" value="MELO3C035558.2"/>
</dbReference>
<name>A0A9I9ELV4_CUCME</name>